<dbReference type="EC" id="3.1.21.7" evidence="6"/>
<keyword evidence="2 6" id="KW-0963">Cytoplasm</keyword>
<comment type="catalytic activity">
    <reaction evidence="6">
        <text>Endonucleolytic cleavage at apurinic or apyrimidinic sites to products with a 5'-phosphate.</text>
        <dbReference type="EC" id="3.1.21.7"/>
    </reaction>
</comment>
<sequence>MTPDDAIAEQVRSAPLVVPRPPAGFAPRVAAGLDVAYVGETGALVAAAACVDIATAELVDSAVVPGHTDFPYVPGLFAYRELPSLLRALAALATAPDLLVCDGHGVAHPRRFGLACHVGLETGIPTIGVGKKPLGHYDPPATARGSWTPLVDGGEVVGRALRTQDGVKPIFVSVGHRVDIDTATDLVLRLSPEHRQPETTRAADRLCRRALKASLS</sequence>
<comment type="subcellular location">
    <subcellularLocation>
        <location evidence="1 6">Cytoplasm</location>
    </subcellularLocation>
</comment>
<dbReference type="InterPro" id="IPR007581">
    <property type="entry name" value="Endonuclease-V"/>
</dbReference>
<keyword evidence="3 6" id="KW-0540">Nuclease</keyword>
<evidence type="ECO:0000313" key="7">
    <source>
        <dbReference type="EMBL" id="MFC7614458.1"/>
    </source>
</evidence>
<comment type="function">
    <text evidence="6">DNA repair enzyme involved in the repair of deaminated bases. Selectively cleaves double-stranded DNA at the second phosphodiester bond 3' to a deoxyinosine leaving behind the intact lesion on the nicked DNA.</text>
</comment>
<keyword evidence="5 6" id="KW-0378">Hydrolase</keyword>
<protein>
    <recommendedName>
        <fullName evidence="6">Endonuclease V</fullName>
        <ecNumber evidence="6">3.1.21.7</ecNumber>
    </recommendedName>
    <alternativeName>
        <fullName evidence="6">Deoxyinosine 3'endonuclease</fullName>
    </alternativeName>
    <alternativeName>
        <fullName evidence="6">Deoxyribonuclease V</fullName>
        <shortName evidence="6">DNase V</shortName>
    </alternativeName>
</protein>
<name>A0ABW2TNU0_9PSEU</name>
<accession>A0ABW2TNU0</accession>
<keyword evidence="6" id="KW-0227">DNA damage</keyword>
<evidence type="ECO:0000313" key="8">
    <source>
        <dbReference type="Proteomes" id="UP001596512"/>
    </source>
</evidence>
<keyword evidence="6" id="KW-0460">Magnesium</keyword>
<proteinExistence type="inferred from homology"/>
<dbReference type="EMBL" id="JBHTEY010000004">
    <property type="protein sequence ID" value="MFC7614458.1"/>
    <property type="molecule type" value="Genomic_DNA"/>
</dbReference>
<keyword evidence="6" id="KW-0234">DNA repair</keyword>
<gene>
    <name evidence="6" type="primary">nfi</name>
    <name evidence="7" type="ORF">ACFQV2_13935</name>
</gene>
<feature type="binding site" evidence="6">
    <location>
        <position position="102"/>
    </location>
    <ligand>
        <name>Mg(2+)</name>
        <dbReference type="ChEBI" id="CHEBI:18420"/>
    </ligand>
</feature>
<comment type="cofactor">
    <cofactor evidence="6">
        <name>Mg(2+)</name>
        <dbReference type="ChEBI" id="CHEBI:18420"/>
    </cofactor>
</comment>
<keyword evidence="4 6" id="KW-0255">Endonuclease</keyword>
<evidence type="ECO:0000256" key="6">
    <source>
        <dbReference type="HAMAP-Rule" id="MF_00801"/>
    </source>
</evidence>
<keyword evidence="8" id="KW-1185">Reference proteome</keyword>
<dbReference type="CDD" id="cd06559">
    <property type="entry name" value="Endonuclease_V"/>
    <property type="match status" value="1"/>
</dbReference>
<dbReference type="PANTHER" id="PTHR28511:SF1">
    <property type="entry name" value="ENDONUCLEASE V"/>
    <property type="match status" value="1"/>
</dbReference>
<dbReference type="HAMAP" id="MF_00801">
    <property type="entry name" value="Endonuclease_5"/>
    <property type="match status" value="1"/>
</dbReference>
<evidence type="ECO:0000256" key="3">
    <source>
        <dbReference type="ARBA" id="ARBA00022722"/>
    </source>
</evidence>
<comment type="similarity">
    <text evidence="6">Belongs to the endonuclease V family.</text>
</comment>
<evidence type="ECO:0000256" key="4">
    <source>
        <dbReference type="ARBA" id="ARBA00022759"/>
    </source>
</evidence>
<keyword evidence="6" id="KW-0479">Metal-binding</keyword>
<dbReference type="PANTHER" id="PTHR28511">
    <property type="entry name" value="ENDONUCLEASE V"/>
    <property type="match status" value="1"/>
</dbReference>
<dbReference type="Proteomes" id="UP001596512">
    <property type="component" value="Unassembled WGS sequence"/>
</dbReference>
<evidence type="ECO:0000256" key="2">
    <source>
        <dbReference type="ARBA" id="ARBA00022490"/>
    </source>
</evidence>
<organism evidence="7 8">
    <name type="scientific">Actinokineospora soli</name>
    <dbReference type="NCBI Taxonomy" id="1048753"/>
    <lineage>
        <taxon>Bacteria</taxon>
        <taxon>Bacillati</taxon>
        <taxon>Actinomycetota</taxon>
        <taxon>Actinomycetes</taxon>
        <taxon>Pseudonocardiales</taxon>
        <taxon>Pseudonocardiaceae</taxon>
        <taxon>Actinokineospora</taxon>
    </lineage>
</organism>
<comment type="caution">
    <text evidence="7">The sequence shown here is derived from an EMBL/GenBank/DDBJ whole genome shotgun (WGS) entry which is preliminary data.</text>
</comment>
<reference evidence="8" key="1">
    <citation type="journal article" date="2019" name="Int. J. Syst. Evol. Microbiol.">
        <title>The Global Catalogue of Microorganisms (GCM) 10K type strain sequencing project: providing services to taxonomists for standard genome sequencing and annotation.</title>
        <authorList>
            <consortium name="The Broad Institute Genomics Platform"/>
            <consortium name="The Broad Institute Genome Sequencing Center for Infectious Disease"/>
            <person name="Wu L."/>
            <person name="Ma J."/>
        </authorList>
    </citation>
    <scope>NUCLEOTIDE SEQUENCE [LARGE SCALE GENOMIC DNA]</scope>
    <source>
        <strain evidence="8">JCM 17695</strain>
    </source>
</reference>
<dbReference type="Gene3D" id="3.30.2170.10">
    <property type="entry name" value="archaeoglobus fulgidus dsm 4304 superfamily"/>
    <property type="match status" value="1"/>
</dbReference>
<feature type="binding site" evidence="6">
    <location>
        <position position="34"/>
    </location>
    <ligand>
        <name>Mg(2+)</name>
        <dbReference type="ChEBI" id="CHEBI:18420"/>
    </ligand>
</feature>
<evidence type="ECO:0000256" key="5">
    <source>
        <dbReference type="ARBA" id="ARBA00022801"/>
    </source>
</evidence>
<evidence type="ECO:0000256" key="1">
    <source>
        <dbReference type="ARBA" id="ARBA00004496"/>
    </source>
</evidence>
<dbReference type="Pfam" id="PF04493">
    <property type="entry name" value="Endonuclease_5"/>
    <property type="match status" value="1"/>
</dbReference>
<feature type="site" description="Interaction with target DNA" evidence="6">
    <location>
        <position position="72"/>
    </location>
</feature>
<dbReference type="GO" id="GO:0004519">
    <property type="term" value="F:endonuclease activity"/>
    <property type="evidence" value="ECO:0007669"/>
    <property type="project" value="UniProtKB-KW"/>
</dbReference>